<dbReference type="OrthoDB" id="166871at2"/>
<proteinExistence type="predicted"/>
<gene>
    <name evidence="1" type="ORF">SE15_12090</name>
</gene>
<reference evidence="1 2" key="1">
    <citation type="submission" date="2015-07" db="EMBL/GenBank/DDBJ databases">
        <title>Whole genome sequence of Thermanaerothrix daxensis DSM 23592.</title>
        <authorList>
            <person name="Hemp J."/>
            <person name="Ward L.M."/>
            <person name="Pace L.A."/>
            <person name="Fischer W.W."/>
        </authorList>
    </citation>
    <scope>NUCLEOTIDE SEQUENCE [LARGE SCALE GENOMIC DNA]</scope>
    <source>
        <strain evidence="1 2">GNS-1</strain>
    </source>
</reference>
<organism evidence="1 2">
    <name type="scientific">Thermanaerothrix daxensis</name>
    <dbReference type="NCBI Taxonomy" id="869279"/>
    <lineage>
        <taxon>Bacteria</taxon>
        <taxon>Bacillati</taxon>
        <taxon>Chloroflexota</taxon>
        <taxon>Anaerolineae</taxon>
        <taxon>Anaerolineales</taxon>
        <taxon>Anaerolineaceae</taxon>
        <taxon>Thermanaerothrix</taxon>
    </lineage>
</organism>
<comment type="caution">
    <text evidence="1">The sequence shown here is derived from an EMBL/GenBank/DDBJ whole genome shotgun (WGS) entry which is preliminary data.</text>
</comment>
<protein>
    <recommendedName>
        <fullName evidence="3">HEPN domain-containing protein</fullName>
    </recommendedName>
</protein>
<evidence type="ECO:0000313" key="2">
    <source>
        <dbReference type="Proteomes" id="UP000050544"/>
    </source>
</evidence>
<dbReference type="AlphaFoldDB" id="A0A0P6Y176"/>
<dbReference type="EMBL" id="LGKO01000005">
    <property type="protein sequence ID" value="KPL82789.1"/>
    <property type="molecule type" value="Genomic_DNA"/>
</dbReference>
<keyword evidence="2" id="KW-1185">Reference proteome</keyword>
<accession>A0A0P6Y176</accession>
<evidence type="ECO:0000313" key="1">
    <source>
        <dbReference type="EMBL" id="KPL82789.1"/>
    </source>
</evidence>
<dbReference type="Proteomes" id="UP000050544">
    <property type="component" value="Unassembled WGS sequence"/>
</dbReference>
<name>A0A0P6Y176_9CHLR</name>
<sequence length="122" mass="13793">MAFTPSTRAAIERELAQAEKARQAGNEGRARVCARRAVGLALRAFWDKDDLPQSSSVIPLLERLCEDPTLPETLRHTANHFLIRVTPDFRLPIEADLLAEARWLITELERLQKESTDENQTG</sequence>
<dbReference type="RefSeq" id="WP_054522343.1">
    <property type="nucleotide sequence ID" value="NZ_LGKO01000005.1"/>
</dbReference>
<evidence type="ECO:0008006" key="3">
    <source>
        <dbReference type="Google" id="ProtNLM"/>
    </source>
</evidence>